<dbReference type="Pfam" id="PF13086">
    <property type="entry name" value="AAA_11"/>
    <property type="match status" value="1"/>
</dbReference>
<evidence type="ECO:0008006" key="11">
    <source>
        <dbReference type="Google" id="ProtNLM"/>
    </source>
</evidence>
<keyword evidence="5" id="KW-0067">ATP-binding</keyword>
<dbReference type="PANTHER" id="PTHR43788">
    <property type="entry name" value="DNA2/NAM7 HELICASE FAMILY MEMBER"/>
    <property type="match status" value="1"/>
</dbReference>
<dbReference type="InterPro" id="IPR050534">
    <property type="entry name" value="Coronavir_polyprotein_1ab"/>
</dbReference>
<dbReference type="OrthoDB" id="3689346at2759"/>
<name>R0KVD5_EXST2</name>
<dbReference type="Proteomes" id="UP000016935">
    <property type="component" value="Unassembled WGS sequence"/>
</dbReference>
<protein>
    <recommendedName>
        <fullName evidence="11">DNA2/NAM7 helicase-like C-terminal domain-containing protein</fullName>
    </recommendedName>
</protein>
<feature type="compositionally biased region" description="Basic and acidic residues" evidence="6">
    <location>
        <begin position="55"/>
        <end position="64"/>
    </location>
</feature>
<dbReference type="GO" id="GO:0005524">
    <property type="term" value="F:ATP binding"/>
    <property type="evidence" value="ECO:0007669"/>
    <property type="project" value="UniProtKB-KW"/>
</dbReference>
<evidence type="ECO:0000313" key="10">
    <source>
        <dbReference type="Proteomes" id="UP000016935"/>
    </source>
</evidence>
<feature type="domain" description="DNA2/NAM7 helicase helicase" evidence="7">
    <location>
        <begin position="472"/>
        <end position="796"/>
    </location>
</feature>
<feature type="region of interest" description="Disordered" evidence="6">
    <location>
        <begin position="33"/>
        <end position="64"/>
    </location>
</feature>
<sequence>MVEEEDETRIIFHEDLRDRSFVRIRVTHMYKDNTRSEEQHSHETDIDLTYRNTRRPGDLPKKSPERDFYVPSHQIIDVSDKSFIPDLQKLFPHLARKDEQYWGKCYKSLGYDMKLTLLKFYQNELPMTSNLFSPRENVPTSYQNLRIVMRHAPMIFALVRNIDIERVTKSMMNRFGELAKYDPLSELFVDSHHPYTNKNIKDALELPRFDTLPEYSFESWREFSVHSGVGAIMELRFSMRNQVRRGEASVHPVPHTQIKVDGRSLDLSLFVNFLEGRTHRNLPKLTVGDLVTVDFNNSKDDAEPEHYWDGRVVAPTLSTGPGQICMIVNRPNDEIDILDYEPYTELTAADMDKMTAPQLQEWSYKNLNLRITVWKQIDKNELKRLCNGLNNMKVPRELKHMYKGKVHILKQFRRLVQCRDHTQYDMSSLYDTLHPDDRGRFMNTLRSSLYDYQMAPVTRWSNKGVTANIVALGGISGSGKTHTSISVLSGYTLRVKIDHEKKAMQELDFLRLFEGKSENPELCAAQTEAIYLDSADNQMEFNDSLEEEFEKGRVTHACIQNETVDHSYDMWRKRLDELSKSMNVRRKLVIRLHSIQSERKAFHAMINPNFKAGSKDNPERYEPNGELCGTTSESLLEHYLREMRTEHTGITDKRFRMVQGSLAYVILQLARFSGFRMTEEVANTWTGRERKQIAKKLKVVITANRELQTAGEMTEDTYQAVDQAFEAGYYFIIERVPVICCTLAIATTNSFQIHRKAHAVALEEAGRAIDLDITALLSSHWACDLVMLVGDWRQLSYTPYGPADENPFQLQLSRSTFSRLNFTGFPMQLLTHTSRFTNPTLLRLCARLNAEMHVTAVPGSLNTELEQYAKEINLDIWGKESVVVVVNTKDAKAHCDRTGSWYCSTTAIIAMHDIVSRVRCVSGDDIMVITPYKAQLRVLLALRDEAVHDALARRWTGLAEQLTRVMIITVDSSMGKDRHHVVLDTVGHDSGFLWQQPRSLVAGTRARTSFTFIGPTLPFTSPFRSAKDRLRNMLCEWGREGLIVTVERYDMHRFEQYPSVLRAMELSLGYRNRF</sequence>
<evidence type="ECO:0000256" key="3">
    <source>
        <dbReference type="ARBA" id="ARBA00022801"/>
    </source>
</evidence>
<gene>
    <name evidence="9" type="ORF">SETTUDRAFT_86612</name>
</gene>
<proteinExistence type="inferred from homology"/>
<dbReference type="Pfam" id="PF13087">
    <property type="entry name" value="AAA_12"/>
    <property type="match status" value="1"/>
</dbReference>
<reference evidence="9 10" key="2">
    <citation type="journal article" date="2013" name="PLoS Genet.">
        <title>Comparative genome structure, secondary metabolite, and effector coding capacity across Cochliobolus pathogens.</title>
        <authorList>
            <person name="Condon B.J."/>
            <person name="Leng Y."/>
            <person name="Wu D."/>
            <person name="Bushley K.E."/>
            <person name="Ohm R.A."/>
            <person name="Otillar R."/>
            <person name="Martin J."/>
            <person name="Schackwitz W."/>
            <person name="Grimwood J."/>
            <person name="MohdZainudin N."/>
            <person name="Xue C."/>
            <person name="Wang R."/>
            <person name="Manning V.A."/>
            <person name="Dhillon B."/>
            <person name="Tu Z.J."/>
            <person name="Steffenson B.J."/>
            <person name="Salamov A."/>
            <person name="Sun H."/>
            <person name="Lowry S."/>
            <person name="LaButti K."/>
            <person name="Han J."/>
            <person name="Copeland A."/>
            <person name="Lindquist E."/>
            <person name="Barry K."/>
            <person name="Schmutz J."/>
            <person name="Baker S.E."/>
            <person name="Ciuffetti L.M."/>
            <person name="Grigoriev I.V."/>
            <person name="Zhong S."/>
            <person name="Turgeon B.G."/>
        </authorList>
    </citation>
    <scope>NUCLEOTIDE SEQUENCE [LARGE SCALE GENOMIC DNA]</scope>
    <source>
        <strain evidence="10">28A</strain>
    </source>
</reference>
<dbReference type="EMBL" id="KB908481">
    <property type="protein sequence ID" value="EOA91707.1"/>
    <property type="molecule type" value="Genomic_DNA"/>
</dbReference>
<organism evidence="9 10">
    <name type="scientific">Exserohilum turcicum (strain 28A)</name>
    <name type="common">Northern leaf blight fungus</name>
    <name type="synonym">Setosphaeria turcica</name>
    <dbReference type="NCBI Taxonomy" id="671987"/>
    <lineage>
        <taxon>Eukaryota</taxon>
        <taxon>Fungi</taxon>
        <taxon>Dikarya</taxon>
        <taxon>Ascomycota</taxon>
        <taxon>Pezizomycotina</taxon>
        <taxon>Dothideomycetes</taxon>
        <taxon>Pleosporomycetidae</taxon>
        <taxon>Pleosporales</taxon>
        <taxon>Pleosporineae</taxon>
        <taxon>Pleosporaceae</taxon>
        <taxon>Exserohilum</taxon>
    </lineage>
</organism>
<dbReference type="InterPro" id="IPR041679">
    <property type="entry name" value="DNA2/NAM7-like_C"/>
</dbReference>
<evidence type="ECO:0000313" key="9">
    <source>
        <dbReference type="EMBL" id="EOA91707.1"/>
    </source>
</evidence>
<evidence type="ECO:0000256" key="5">
    <source>
        <dbReference type="ARBA" id="ARBA00022840"/>
    </source>
</evidence>
<dbReference type="InterPro" id="IPR027417">
    <property type="entry name" value="P-loop_NTPase"/>
</dbReference>
<reference evidence="9 10" key="1">
    <citation type="journal article" date="2012" name="PLoS Pathog.">
        <title>Diverse lifestyles and strategies of plant pathogenesis encoded in the genomes of eighteen Dothideomycetes fungi.</title>
        <authorList>
            <person name="Ohm R.A."/>
            <person name="Feau N."/>
            <person name="Henrissat B."/>
            <person name="Schoch C.L."/>
            <person name="Horwitz B.A."/>
            <person name="Barry K.W."/>
            <person name="Condon B.J."/>
            <person name="Copeland A.C."/>
            <person name="Dhillon B."/>
            <person name="Glaser F."/>
            <person name="Hesse C.N."/>
            <person name="Kosti I."/>
            <person name="LaButti K."/>
            <person name="Lindquist E.A."/>
            <person name="Lucas S."/>
            <person name="Salamov A.A."/>
            <person name="Bradshaw R.E."/>
            <person name="Ciuffetti L."/>
            <person name="Hamelin R.C."/>
            <person name="Kema G.H.J."/>
            <person name="Lawrence C."/>
            <person name="Scott J.A."/>
            <person name="Spatafora J.W."/>
            <person name="Turgeon B.G."/>
            <person name="de Wit P.J.G.M."/>
            <person name="Zhong S."/>
            <person name="Goodwin S.B."/>
            <person name="Grigoriev I.V."/>
        </authorList>
    </citation>
    <scope>NUCLEOTIDE SEQUENCE [LARGE SCALE GENOMIC DNA]</scope>
    <source>
        <strain evidence="10">28A</strain>
    </source>
</reference>
<comment type="similarity">
    <text evidence="1">Belongs to the DNA2/NAM7 helicase family.</text>
</comment>
<dbReference type="HOGENOM" id="CLU_007285_0_0_1"/>
<keyword evidence="10" id="KW-1185">Reference proteome</keyword>
<dbReference type="GeneID" id="19405597"/>
<evidence type="ECO:0000256" key="4">
    <source>
        <dbReference type="ARBA" id="ARBA00022806"/>
    </source>
</evidence>
<evidence type="ECO:0000256" key="2">
    <source>
        <dbReference type="ARBA" id="ARBA00022741"/>
    </source>
</evidence>
<dbReference type="InterPro" id="IPR041677">
    <property type="entry name" value="DNA2/NAM7_AAA_11"/>
</dbReference>
<dbReference type="Gene3D" id="3.40.50.300">
    <property type="entry name" value="P-loop containing nucleotide triphosphate hydrolases"/>
    <property type="match status" value="2"/>
</dbReference>
<feature type="compositionally biased region" description="Basic and acidic residues" evidence="6">
    <location>
        <begin position="33"/>
        <end position="45"/>
    </location>
</feature>
<feature type="domain" description="DNA2/NAM7 helicase-like C-terminal" evidence="8">
    <location>
        <begin position="871"/>
        <end position="1014"/>
    </location>
</feature>
<dbReference type="PANTHER" id="PTHR43788:SF16">
    <property type="entry name" value="HELICASE WITH ZINC FINGER 2"/>
    <property type="match status" value="1"/>
</dbReference>
<evidence type="ECO:0000259" key="7">
    <source>
        <dbReference type="Pfam" id="PF13086"/>
    </source>
</evidence>
<keyword evidence="2" id="KW-0547">Nucleotide-binding</keyword>
<evidence type="ECO:0000256" key="1">
    <source>
        <dbReference type="ARBA" id="ARBA00007913"/>
    </source>
</evidence>
<accession>R0KVD5</accession>
<dbReference type="STRING" id="671987.R0KVD5"/>
<keyword evidence="3" id="KW-0378">Hydrolase</keyword>
<evidence type="ECO:0000256" key="6">
    <source>
        <dbReference type="SAM" id="MobiDB-lite"/>
    </source>
</evidence>
<dbReference type="GO" id="GO:0043139">
    <property type="term" value="F:5'-3' DNA helicase activity"/>
    <property type="evidence" value="ECO:0007669"/>
    <property type="project" value="TreeGrafter"/>
</dbReference>
<evidence type="ECO:0000259" key="8">
    <source>
        <dbReference type="Pfam" id="PF13087"/>
    </source>
</evidence>
<dbReference type="AlphaFoldDB" id="R0KVD5"/>
<dbReference type="RefSeq" id="XP_008020475.1">
    <property type="nucleotide sequence ID" value="XM_008022284.1"/>
</dbReference>
<keyword evidence="4" id="KW-0347">Helicase</keyword>
<dbReference type="SUPFAM" id="SSF52540">
    <property type="entry name" value="P-loop containing nucleoside triphosphate hydrolases"/>
    <property type="match status" value="1"/>
</dbReference>
<dbReference type="GO" id="GO:0016787">
    <property type="term" value="F:hydrolase activity"/>
    <property type="evidence" value="ECO:0007669"/>
    <property type="project" value="UniProtKB-KW"/>
</dbReference>